<organism evidence="1 2">
    <name type="scientific">Orbilia javanica</name>
    <dbReference type="NCBI Taxonomy" id="47235"/>
    <lineage>
        <taxon>Eukaryota</taxon>
        <taxon>Fungi</taxon>
        <taxon>Dikarya</taxon>
        <taxon>Ascomycota</taxon>
        <taxon>Pezizomycotina</taxon>
        <taxon>Orbiliomycetes</taxon>
        <taxon>Orbiliales</taxon>
        <taxon>Orbiliaceae</taxon>
        <taxon>Orbilia</taxon>
    </lineage>
</organism>
<dbReference type="AlphaFoldDB" id="A0AAN8MN39"/>
<reference evidence="1 2" key="1">
    <citation type="submission" date="2019-10" db="EMBL/GenBank/DDBJ databases">
        <authorList>
            <person name="Palmer J.M."/>
        </authorList>
    </citation>
    <scope>NUCLEOTIDE SEQUENCE [LARGE SCALE GENOMIC DNA]</scope>
    <source>
        <strain evidence="1 2">TWF718</strain>
    </source>
</reference>
<keyword evidence="2" id="KW-1185">Reference proteome</keyword>
<dbReference type="Proteomes" id="UP001313282">
    <property type="component" value="Unassembled WGS sequence"/>
</dbReference>
<comment type="caution">
    <text evidence="1">The sequence shown here is derived from an EMBL/GenBank/DDBJ whole genome shotgun (WGS) entry which is preliminary data.</text>
</comment>
<proteinExistence type="predicted"/>
<evidence type="ECO:0000313" key="1">
    <source>
        <dbReference type="EMBL" id="KAK6343160.1"/>
    </source>
</evidence>
<gene>
    <name evidence="1" type="ORF">TWF718_008533</name>
</gene>
<accession>A0AAN8MN39</accession>
<sequence length="492" mass="55106">MASSGHNEVAKEKTEYKVLPLIVSEEYNKLPIVKLSLWDKRTRSWVQILSDNLGPSVGVRYTIRDSGVHLMAIQQFECSTQENLSLEENLESSNLQFGRVASLVFGKTPGAGPILYNIKKVPRDSRRPLDGKHLQFSFRVLDGGIVFGIENTETDTSLKSASIRCATLALEGMLKARANVLSFQNQGGSLWLRLETSETLDPQDGPLRVLWSSKSMWLGVSERILPWYDTENIKHTGSAGKIHQDNIIKAQASGKRQIGSDGSLSANQTKCTLESESLAISHPSMTLDAFPAPRFTLVHLETSLKRVTVFYWEPRIQNWTRILPETSETTFSLSLNFQLSSNGVELGLLHQVPVSKFSPEPLGNRTTQVLGGIKWYVNGNTINTIQYHIRMKDDDSGDQLPVFYINLPQTLEMELADKGGEIFDSMIDIAHQIFLEVKHKTQGESFSNRWLCIKASTNQNLASTMEVLQREGSLYLLCRSSAVPRRPKPQLN</sequence>
<dbReference type="EMBL" id="JAVHNR010000005">
    <property type="protein sequence ID" value="KAK6343160.1"/>
    <property type="molecule type" value="Genomic_DNA"/>
</dbReference>
<name>A0AAN8MN39_9PEZI</name>
<protein>
    <submittedName>
        <fullName evidence="1">Uncharacterized protein</fullName>
    </submittedName>
</protein>
<evidence type="ECO:0000313" key="2">
    <source>
        <dbReference type="Proteomes" id="UP001313282"/>
    </source>
</evidence>